<sequence length="72" mass="7778">MDIRGRVVVDPAVLHGKPVIRGTRVPVSIVVGSLAGGMTFEDVQREYDLTAEDVRAALKFAADLTAEESFHP</sequence>
<feature type="non-terminal residue" evidence="1">
    <location>
        <position position="72"/>
    </location>
</feature>
<dbReference type="SUPFAM" id="SSF46689">
    <property type="entry name" value="Homeodomain-like"/>
    <property type="match status" value="1"/>
</dbReference>
<name>T1A7N9_9ZZZZ</name>
<evidence type="ECO:0000313" key="1">
    <source>
        <dbReference type="EMBL" id="EQD36919.1"/>
    </source>
</evidence>
<dbReference type="PANTHER" id="PTHR34849">
    <property type="entry name" value="SSL5025 PROTEIN"/>
    <property type="match status" value="1"/>
</dbReference>
<comment type="caution">
    <text evidence="1">The sequence shown here is derived from an EMBL/GenBank/DDBJ whole genome shotgun (WGS) entry which is preliminary data.</text>
</comment>
<reference evidence="1" key="1">
    <citation type="submission" date="2013-08" db="EMBL/GenBank/DDBJ databases">
        <authorList>
            <person name="Mendez C."/>
            <person name="Richter M."/>
            <person name="Ferrer M."/>
            <person name="Sanchez J."/>
        </authorList>
    </citation>
    <scope>NUCLEOTIDE SEQUENCE</scope>
</reference>
<reference evidence="1" key="2">
    <citation type="journal article" date="2014" name="ISME J.">
        <title>Microbial stratification in low pH oxic and suboxic macroscopic growths along an acid mine drainage.</title>
        <authorList>
            <person name="Mendez-Garcia C."/>
            <person name="Mesa V."/>
            <person name="Sprenger R.R."/>
            <person name="Richter M."/>
            <person name="Diez M.S."/>
            <person name="Solano J."/>
            <person name="Bargiela R."/>
            <person name="Golyshina O.V."/>
            <person name="Manteca A."/>
            <person name="Ramos J.L."/>
            <person name="Gallego J.R."/>
            <person name="Llorente I."/>
            <person name="Martins Dos Santos V.A."/>
            <person name="Jensen O.N."/>
            <person name="Pelaez A.I."/>
            <person name="Sanchez J."/>
            <person name="Ferrer M."/>
        </authorList>
    </citation>
    <scope>NUCLEOTIDE SEQUENCE</scope>
</reference>
<organism evidence="1">
    <name type="scientific">mine drainage metagenome</name>
    <dbReference type="NCBI Taxonomy" id="410659"/>
    <lineage>
        <taxon>unclassified sequences</taxon>
        <taxon>metagenomes</taxon>
        <taxon>ecological metagenomes</taxon>
    </lineage>
</organism>
<dbReference type="PANTHER" id="PTHR34849:SF3">
    <property type="entry name" value="SSR2962 PROTEIN"/>
    <property type="match status" value="1"/>
</dbReference>
<dbReference type="InterPro" id="IPR036388">
    <property type="entry name" value="WH-like_DNA-bd_sf"/>
</dbReference>
<dbReference type="Pfam" id="PF04255">
    <property type="entry name" value="DUF433"/>
    <property type="match status" value="1"/>
</dbReference>
<accession>T1A7N9</accession>
<dbReference type="InterPro" id="IPR007367">
    <property type="entry name" value="DUF433"/>
</dbReference>
<dbReference type="Gene3D" id="1.10.10.10">
    <property type="entry name" value="Winged helix-like DNA-binding domain superfamily/Winged helix DNA-binding domain"/>
    <property type="match status" value="1"/>
</dbReference>
<dbReference type="EMBL" id="AUZZ01008639">
    <property type="protein sequence ID" value="EQD36919.1"/>
    <property type="molecule type" value="Genomic_DNA"/>
</dbReference>
<dbReference type="AlphaFoldDB" id="T1A7N9"/>
<gene>
    <name evidence="1" type="ORF">B2A_11971</name>
</gene>
<protein>
    <submittedName>
        <fullName evidence="1">Protein containing DUF433</fullName>
    </submittedName>
</protein>
<dbReference type="InterPro" id="IPR009057">
    <property type="entry name" value="Homeodomain-like_sf"/>
</dbReference>
<proteinExistence type="predicted"/>